<organism evidence="1 2">
    <name type="scientific">Azomonas macrocytogenes</name>
    <name type="common">Azotobacter macrocytogenes</name>
    <dbReference type="NCBI Taxonomy" id="69962"/>
    <lineage>
        <taxon>Bacteria</taxon>
        <taxon>Pseudomonadati</taxon>
        <taxon>Pseudomonadota</taxon>
        <taxon>Gammaproteobacteria</taxon>
        <taxon>Pseudomonadales</taxon>
        <taxon>Pseudomonadaceae</taxon>
        <taxon>Azomonas</taxon>
    </lineage>
</organism>
<accession>A0A839T298</accession>
<keyword evidence="2" id="KW-1185">Reference proteome</keyword>
<evidence type="ECO:0000313" key="2">
    <source>
        <dbReference type="Proteomes" id="UP000549250"/>
    </source>
</evidence>
<dbReference type="EMBL" id="JACHXI010000006">
    <property type="protein sequence ID" value="MBB3103228.1"/>
    <property type="molecule type" value="Genomic_DNA"/>
</dbReference>
<dbReference type="Proteomes" id="UP000549250">
    <property type="component" value="Unassembled WGS sequence"/>
</dbReference>
<name>A0A839T298_AZOMA</name>
<reference evidence="1 2" key="1">
    <citation type="submission" date="2020-08" db="EMBL/GenBank/DDBJ databases">
        <title>Genomic Encyclopedia of Type Strains, Phase III (KMG-III): the genomes of soil and plant-associated and newly described type strains.</title>
        <authorList>
            <person name="Whitman W."/>
        </authorList>
    </citation>
    <scope>NUCLEOTIDE SEQUENCE [LARGE SCALE GENOMIC DNA]</scope>
    <source>
        <strain evidence="1 2">CECT 4462</strain>
    </source>
</reference>
<sequence length="126" mass="13727">MALSISQPTERISSGLSLPGLFYGSVEVGAQLTVRRWCAMAAGLYQRAERYSLPSPACAVSNSTGHYLPDFPQLLGAALVRGGLLRRILRGKRALARQAAGVWCKALAQRAISLWHFNIIKMKIMA</sequence>
<dbReference type="RefSeq" id="WP_183166180.1">
    <property type="nucleotide sequence ID" value="NZ_JACHXI010000006.1"/>
</dbReference>
<comment type="caution">
    <text evidence="1">The sequence shown here is derived from an EMBL/GenBank/DDBJ whole genome shotgun (WGS) entry which is preliminary data.</text>
</comment>
<proteinExistence type="predicted"/>
<evidence type="ECO:0000313" key="1">
    <source>
        <dbReference type="EMBL" id="MBB3103228.1"/>
    </source>
</evidence>
<dbReference type="AlphaFoldDB" id="A0A839T298"/>
<protein>
    <submittedName>
        <fullName evidence="1">Uncharacterized protein</fullName>
    </submittedName>
</protein>
<gene>
    <name evidence="1" type="ORF">FHR87_001623</name>
</gene>